<dbReference type="Gene3D" id="2.10.260.10">
    <property type="match status" value="1"/>
</dbReference>
<dbReference type="EMBL" id="JGZO01000002">
    <property type="protein sequence ID" value="KFI95472.1"/>
    <property type="molecule type" value="Genomic_DNA"/>
</dbReference>
<dbReference type="SMART" id="SM00966">
    <property type="entry name" value="SpoVT_AbrB"/>
    <property type="match status" value="1"/>
</dbReference>
<dbReference type="GeneID" id="85165458"/>
<dbReference type="eggNOG" id="ENOG5032BM2">
    <property type="taxonomic scope" value="Bacteria"/>
</dbReference>
<organism evidence="2 3">
    <name type="scientific">Bifidobacterium scardovii</name>
    <dbReference type="NCBI Taxonomy" id="158787"/>
    <lineage>
        <taxon>Bacteria</taxon>
        <taxon>Bacillati</taxon>
        <taxon>Actinomycetota</taxon>
        <taxon>Actinomycetes</taxon>
        <taxon>Bifidobacteriales</taxon>
        <taxon>Bifidobacteriaceae</taxon>
        <taxon>Bifidobacterium</taxon>
    </lineage>
</organism>
<evidence type="ECO:0000313" key="3">
    <source>
        <dbReference type="Proteomes" id="UP000029033"/>
    </source>
</evidence>
<dbReference type="RefSeq" id="WP_046726219.1">
    <property type="nucleotide sequence ID" value="NZ_CAJPMS010000002.1"/>
</dbReference>
<proteinExistence type="predicted"/>
<dbReference type="Proteomes" id="UP000029033">
    <property type="component" value="Unassembled WGS sequence"/>
</dbReference>
<dbReference type="GO" id="GO:0003677">
    <property type="term" value="F:DNA binding"/>
    <property type="evidence" value="ECO:0007669"/>
    <property type="project" value="InterPro"/>
</dbReference>
<gene>
    <name evidence="2" type="ORF">BSCA_0503</name>
</gene>
<feature type="domain" description="SpoVT-AbrB" evidence="1">
    <location>
        <begin position="7"/>
        <end position="52"/>
    </location>
</feature>
<sequence>MNTTTLTKWGNGQGVRLSKDTMEKAGLHVGDSLEIHTENGKITLLAAKKRYIDVLDYQALFRDYDGPAPEEDGFARPVGQELA</sequence>
<dbReference type="InterPro" id="IPR007159">
    <property type="entry name" value="SpoVT-AbrB_dom"/>
</dbReference>
<reference evidence="2 3" key="1">
    <citation type="submission" date="2014-03" db="EMBL/GenBank/DDBJ databases">
        <title>Genomics of Bifidobacteria.</title>
        <authorList>
            <person name="Ventura M."/>
            <person name="Milani C."/>
            <person name="Lugli G.A."/>
        </authorList>
    </citation>
    <scope>NUCLEOTIDE SEQUENCE [LARGE SCALE GENOMIC DNA]</scope>
    <source>
        <strain evidence="2 3">LMG 21589</strain>
    </source>
</reference>
<evidence type="ECO:0000259" key="1">
    <source>
        <dbReference type="SMART" id="SM00966"/>
    </source>
</evidence>
<dbReference type="Pfam" id="PF04014">
    <property type="entry name" value="MazE_antitoxin"/>
    <property type="match status" value="1"/>
</dbReference>
<dbReference type="SUPFAM" id="SSF89447">
    <property type="entry name" value="AbrB/MazE/MraZ-like"/>
    <property type="match status" value="1"/>
</dbReference>
<comment type="caution">
    <text evidence="2">The sequence shown here is derived from an EMBL/GenBank/DDBJ whole genome shotgun (WGS) entry which is preliminary data.</text>
</comment>
<dbReference type="InterPro" id="IPR037914">
    <property type="entry name" value="SpoVT-AbrB_sf"/>
</dbReference>
<accession>A0A087DIX2</accession>
<evidence type="ECO:0000313" key="2">
    <source>
        <dbReference type="EMBL" id="KFI95472.1"/>
    </source>
</evidence>
<dbReference type="AlphaFoldDB" id="A0A087DIX2"/>
<protein>
    <submittedName>
        <fullName evidence="2">PemI-like protein</fullName>
    </submittedName>
</protein>
<keyword evidence="3" id="KW-1185">Reference proteome</keyword>
<dbReference type="OrthoDB" id="9795766at2"/>
<name>A0A087DIX2_9BIFI</name>
<dbReference type="STRING" id="158787.BSCA_0503"/>